<proteinExistence type="predicted"/>
<keyword evidence="3" id="KW-1185">Reference proteome</keyword>
<gene>
    <name evidence="2" type="ORF">GOP47_0025309</name>
</gene>
<reference evidence="2" key="1">
    <citation type="submission" date="2021-01" db="EMBL/GenBank/DDBJ databases">
        <title>Adiantum capillus-veneris genome.</title>
        <authorList>
            <person name="Fang Y."/>
            <person name="Liao Q."/>
        </authorList>
    </citation>
    <scope>NUCLEOTIDE SEQUENCE</scope>
    <source>
        <strain evidence="2">H3</strain>
        <tissue evidence="2">Leaf</tissue>
    </source>
</reference>
<feature type="region of interest" description="Disordered" evidence="1">
    <location>
        <begin position="31"/>
        <end position="56"/>
    </location>
</feature>
<accession>A0A9D4Z2V4</accession>
<sequence>MCSLWEQVFGHKVVQVSIGAILKKPKFKSRKVSNRQFAANQGSGEQDSSKACSSSDSSSRFELIMQFSCVRFVKIRQQDSSEKLCSAVQLFLTDK</sequence>
<dbReference type="AlphaFoldDB" id="A0A9D4Z2V4"/>
<evidence type="ECO:0000313" key="2">
    <source>
        <dbReference type="EMBL" id="KAI5058990.1"/>
    </source>
</evidence>
<dbReference type="Proteomes" id="UP000886520">
    <property type="component" value="Chromosome 25"/>
</dbReference>
<organism evidence="2 3">
    <name type="scientific">Adiantum capillus-veneris</name>
    <name type="common">Maidenhair fern</name>
    <dbReference type="NCBI Taxonomy" id="13818"/>
    <lineage>
        <taxon>Eukaryota</taxon>
        <taxon>Viridiplantae</taxon>
        <taxon>Streptophyta</taxon>
        <taxon>Embryophyta</taxon>
        <taxon>Tracheophyta</taxon>
        <taxon>Polypodiopsida</taxon>
        <taxon>Polypodiidae</taxon>
        <taxon>Polypodiales</taxon>
        <taxon>Pteridineae</taxon>
        <taxon>Pteridaceae</taxon>
        <taxon>Vittarioideae</taxon>
        <taxon>Adiantum</taxon>
    </lineage>
</organism>
<feature type="compositionally biased region" description="Polar residues" evidence="1">
    <location>
        <begin position="34"/>
        <end position="46"/>
    </location>
</feature>
<dbReference type="EMBL" id="JABFUD020000025">
    <property type="protein sequence ID" value="KAI5058990.1"/>
    <property type="molecule type" value="Genomic_DNA"/>
</dbReference>
<comment type="caution">
    <text evidence="2">The sequence shown here is derived from an EMBL/GenBank/DDBJ whole genome shotgun (WGS) entry which is preliminary data.</text>
</comment>
<name>A0A9D4Z2V4_ADICA</name>
<evidence type="ECO:0000256" key="1">
    <source>
        <dbReference type="SAM" id="MobiDB-lite"/>
    </source>
</evidence>
<protein>
    <submittedName>
        <fullName evidence="2">Uncharacterized protein</fullName>
    </submittedName>
</protein>
<evidence type="ECO:0000313" key="3">
    <source>
        <dbReference type="Proteomes" id="UP000886520"/>
    </source>
</evidence>